<gene>
    <name evidence="2" type="ORF">OESDEN_20661</name>
</gene>
<dbReference type="SUPFAM" id="SSF81324">
    <property type="entry name" value="Voltage-gated potassium channels"/>
    <property type="match status" value="1"/>
</dbReference>
<dbReference type="OrthoDB" id="421226at2759"/>
<dbReference type="EMBL" id="KN603763">
    <property type="protein sequence ID" value="KHJ79685.1"/>
    <property type="molecule type" value="Genomic_DNA"/>
</dbReference>
<dbReference type="PANTHER" id="PTHR45638:SF14">
    <property type="entry name" value="CYCLIC NUCLEOTIDE-BINDING DOMAIN-CONTAINING PROTEIN"/>
    <property type="match status" value="1"/>
</dbReference>
<dbReference type="GO" id="GO:0030553">
    <property type="term" value="F:cGMP binding"/>
    <property type="evidence" value="ECO:0007669"/>
    <property type="project" value="TreeGrafter"/>
</dbReference>
<evidence type="ECO:0000256" key="1">
    <source>
        <dbReference type="SAM" id="Phobius"/>
    </source>
</evidence>
<dbReference type="GO" id="GO:0044877">
    <property type="term" value="F:protein-containing complex binding"/>
    <property type="evidence" value="ECO:0007669"/>
    <property type="project" value="TreeGrafter"/>
</dbReference>
<keyword evidence="1" id="KW-0472">Membrane</keyword>
<accession>A0A0B1S917</accession>
<dbReference type="GO" id="GO:0005222">
    <property type="term" value="F:intracellularly cAMP-activated cation channel activity"/>
    <property type="evidence" value="ECO:0007669"/>
    <property type="project" value="TreeGrafter"/>
</dbReference>
<evidence type="ECO:0008006" key="4">
    <source>
        <dbReference type="Google" id="ProtNLM"/>
    </source>
</evidence>
<dbReference type="GO" id="GO:0005223">
    <property type="term" value="F:intracellularly cGMP-activated cation channel activity"/>
    <property type="evidence" value="ECO:0007669"/>
    <property type="project" value="TreeGrafter"/>
</dbReference>
<protein>
    <recommendedName>
        <fullName evidence="4">Ion transport domain-containing protein</fullName>
    </recommendedName>
</protein>
<dbReference type="AlphaFoldDB" id="A0A0B1S917"/>
<dbReference type="Proteomes" id="UP000053660">
    <property type="component" value="Unassembled WGS sequence"/>
</dbReference>
<keyword evidence="1" id="KW-1133">Transmembrane helix</keyword>
<sequence length="120" mass="13966">QTCEYQPFYVDEEKEEHLLDLYHYWENRTISISFSTFTKAYILSMYWSAMTMTTLGEQPAPNETKQSVFEILDTVIGMVIFAAIMGSVADLVAKANKVKADWQQRMDGLKQFMTYRLVVK</sequence>
<dbReference type="GO" id="GO:0005886">
    <property type="term" value="C:plasma membrane"/>
    <property type="evidence" value="ECO:0007669"/>
    <property type="project" value="TreeGrafter"/>
</dbReference>
<dbReference type="GO" id="GO:0017071">
    <property type="term" value="C:intracellular cyclic nucleotide activated cation channel complex"/>
    <property type="evidence" value="ECO:0007669"/>
    <property type="project" value="TreeGrafter"/>
</dbReference>
<reference evidence="2 3" key="1">
    <citation type="submission" date="2014-03" db="EMBL/GenBank/DDBJ databases">
        <title>Draft genome of the hookworm Oesophagostomum dentatum.</title>
        <authorList>
            <person name="Mitreva M."/>
        </authorList>
    </citation>
    <scope>NUCLEOTIDE SEQUENCE [LARGE SCALE GENOMIC DNA]</scope>
    <source>
        <strain evidence="2 3">OD-Hann</strain>
    </source>
</reference>
<evidence type="ECO:0000313" key="3">
    <source>
        <dbReference type="Proteomes" id="UP000053660"/>
    </source>
</evidence>
<evidence type="ECO:0000313" key="2">
    <source>
        <dbReference type="EMBL" id="KHJ79685.1"/>
    </source>
</evidence>
<organism evidence="2 3">
    <name type="scientific">Oesophagostomum dentatum</name>
    <name type="common">Nodular worm</name>
    <dbReference type="NCBI Taxonomy" id="61180"/>
    <lineage>
        <taxon>Eukaryota</taxon>
        <taxon>Metazoa</taxon>
        <taxon>Ecdysozoa</taxon>
        <taxon>Nematoda</taxon>
        <taxon>Chromadorea</taxon>
        <taxon>Rhabditida</taxon>
        <taxon>Rhabditina</taxon>
        <taxon>Rhabditomorpha</taxon>
        <taxon>Strongyloidea</taxon>
        <taxon>Strongylidae</taxon>
        <taxon>Oesophagostomum</taxon>
    </lineage>
</organism>
<keyword evidence="3" id="KW-1185">Reference proteome</keyword>
<keyword evidence="1" id="KW-0812">Transmembrane</keyword>
<name>A0A0B1S917_OESDE</name>
<dbReference type="PANTHER" id="PTHR45638">
    <property type="entry name" value="CYCLIC NUCLEOTIDE-GATED CATION CHANNEL SUBUNIT A"/>
    <property type="match status" value="1"/>
</dbReference>
<feature type="transmembrane region" description="Helical" evidence="1">
    <location>
        <begin position="71"/>
        <end position="93"/>
    </location>
</feature>
<feature type="non-terminal residue" evidence="2">
    <location>
        <position position="1"/>
    </location>
</feature>
<dbReference type="InterPro" id="IPR050866">
    <property type="entry name" value="CNG_cation_channel"/>
</dbReference>
<dbReference type="Gene3D" id="1.10.287.70">
    <property type="match status" value="1"/>
</dbReference>
<proteinExistence type="predicted"/>